<reference evidence="2 3" key="1">
    <citation type="journal article" date="2013" name="Genome Announc.">
        <title>Complete genome sequence of Myxococcus stipitatus strain DSM 14675, a fruiting myxobacterium.</title>
        <authorList>
            <person name="Huntley S."/>
            <person name="Kneip S."/>
            <person name="Treuner-Lange A."/>
            <person name="Sogaard-Andersen L."/>
        </authorList>
    </citation>
    <scope>NUCLEOTIDE SEQUENCE [LARGE SCALE GENOMIC DNA]</scope>
    <source>
        <strain evidence="3">DSM 14675 / JCM 12634 / Mx s8</strain>
    </source>
</reference>
<protein>
    <submittedName>
        <fullName evidence="2">Uncharacterized protein</fullName>
    </submittedName>
</protein>
<keyword evidence="3" id="KW-1185">Reference proteome</keyword>
<proteinExistence type="predicted"/>
<organism evidence="2 3">
    <name type="scientific">Myxococcus stipitatus (strain DSM 14675 / JCM 12634 / Mx s8)</name>
    <dbReference type="NCBI Taxonomy" id="1278073"/>
    <lineage>
        <taxon>Bacteria</taxon>
        <taxon>Pseudomonadati</taxon>
        <taxon>Myxococcota</taxon>
        <taxon>Myxococcia</taxon>
        <taxon>Myxococcales</taxon>
        <taxon>Cystobacterineae</taxon>
        <taxon>Myxococcaceae</taxon>
        <taxon>Myxococcus</taxon>
    </lineage>
</organism>
<name>L7TYD0_MYXSD</name>
<feature type="compositionally biased region" description="Pro residues" evidence="1">
    <location>
        <begin position="50"/>
        <end position="63"/>
    </location>
</feature>
<evidence type="ECO:0000256" key="1">
    <source>
        <dbReference type="SAM" id="MobiDB-lite"/>
    </source>
</evidence>
<evidence type="ECO:0000313" key="3">
    <source>
        <dbReference type="Proteomes" id="UP000011131"/>
    </source>
</evidence>
<dbReference type="EMBL" id="CP004025">
    <property type="protein sequence ID" value="AGC41521.1"/>
    <property type="molecule type" value="Genomic_DNA"/>
</dbReference>
<feature type="region of interest" description="Disordered" evidence="1">
    <location>
        <begin position="43"/>
        <end position="64"/>
    </location>
</feature>
<dbReference type="PATRIC" id="fig|1278073.3.peg.171"/>
<evidence type="ECO:0000313" key="2">
    <source>
        <dbReference type="EMBL" id="AGC41521.1"/>
    </source>
</evidence>
<dbReference type="AlphaFoldDB" id="L7TYD0"/>
<accession>L7TYD0</accession>
<gene>
    <name evidence="2" type="ordered locus">MYSTI_00162</name>
</gene>
<sequence length="162" mass="17654">MHGAPGAVLARCKAPWGPGSPVPWEDASLRAARGLPLLSRMRPKPHLSAVPPPPLDDATPPEPTSLASPWWKDLVRVFLLGGAMAAVVGWLASERRAVLSLEPEARAAAFQEEWAGFQRLCAGPTHQGFVPRCREQARFLLNFPECQGDCQELARLHGRALR</sequence>
<dbReference type="KEGG" id="msd:MYSTI_00162"/>
<dbReference type="Proteomes" id="UP000011131">
    <property type="component" value="Chromosome"/>
</dbReference>
<dbReference type="HOGENOM" id="CLU_1842966_0_0_7"/>